<dbReference type="GO" id="GO:0005737">
    <property type="term" value="C:cytoplasm"/>
    <property type="evidence" value="ECO:0007669"/>
    <property type="project" value="TreeGrafter"/>
</dbReference>
<organism evidence="3 4">
    <name type="scientific">Massilia cavernae</name>
    <dbReference type="NCBI Taxonomy" id="2320864"/>
    <lineage>
        <taxon>Bacteria</taxon>
        <taxon>Pseudomonadati</taxon>
        <taxon>Pseudomonadota</taxon>
        <taxon>Betaproteobacteria</taxon>
        <taxon>Burkholderiales</taxon>
        <taxon>Oxalobacteraceae</taxon>
        <taxon>Telluria group</taxon>
        <taxon>Massilia</taxon>
    </lineage>
</organism>
<dbReference type="Pfam" id="PF13417">
    <property type="entry name" value="GST_N_3"/>
    <property type="match status" value="1"/>
</dbReference>
<dbReference type="InterPro" id="IPR040079">
    <property type="entry name" value="Glutathione_S-Trfase"/>
</dbReference>
<dbReference type="SUPFAM" id="SSF52833">
    <property type="entry name" value="Thioredoxin-like"/>
    <property type="match status" value="1"/>
</dbReference>
<evidence type="ECO:0000259" key="1">
    <source>
        <dbReference type="PROSITE" id="PS50404"/>
    </source>
</evidence>
<comment type="caution">
    <text evidence="3">The sequence shown here is derived from an EMBL/GenBank/DDBJ whole genome shotgun (WGS) entry which is preliminary data.</text>
</comment>
<dbReference type="Proteomes" id="UP000284006">
    <property type="component" value="Unassembled WGS sequence"/>
</dbReference>
<protein>
    <submittedName>
        <fullName evidence="3">Glutathione S-transferase family protein</fullName>
    </submittedName>
</protein>
<dbReference type="SFLD" id="SFLDG00358">
    <property type="entry name" value="Main_(cytGST)"/>
    <property type="match status" value="1"/>
</dbReference>
<feature type="domain" description="GST C-terminal" evidence="2">
    <location>
        <begin position="83"/>
        <end position="214"/>
    </location>
</feature>
<dbReference type="GO" id="GO:0016740">
    <property type="term" value="F:transferase activity"/>
    <property type="evidence" value="ECO:0007669"/>
    <property type="project" value="UniProtKB-KW"/>
</dbReference>
<accession>A0A418XPU6</accession>
<keyword evidence="3" id="KW-0808">Transferase</keyword>
<dbReference type="OrthoDB" id="9782992at2"/>
<feature type="domain" description="GST N-terminal" evidence="1">
    <location>
        <begin position="1"/>
        <end position="78"/>
    </location>
</feature>
<dbReference type="EMBL" id="QYUP01000130">
    <property type="protein sequence ID" value="RJG14474.1"/>
    <property type="molecule type" value="Genomic_DNA"/>
</dbReference>
<dbReference type="SFLD" id="SFLDS00019">
    <property type="entry name" value="Glutathione_Transferase_(cytos"/>
    <property type="match status" value="1"/>
</dbReference>
<dbReference type="PANTHER" id="PTHR43968:SF6">
    <property type="entry name" value="GLUTATHIONE S-TRANSFERASE OMEGA"/>
    <property type="match status" value="1"/>
</dbReference>
<sequence length="217" mass="23995">MLKLCGFAASNYYNKVKLALMEKDVPFEEVLVWTTKPTEEMLARSPLGKVPFLETEDGPLAESQVLVNYIEARFPEVPLLPRDVYQAAKVQELITFMELHLELVARELYGAAFFGGTISDSSKERVRKQLAKNVPAFARLAKFAPYIAGDSFTMADCAAVCHLPLISSATKKILGEDVLAGLPSRDYLKFLGERATVQKVNADRKASLESFTSALAK</sequence>
<gene>
    <name evidence="3" type="ORF">D3872_17610</name>
</gene>
<dbReference type="SUPFAM" id="SSF47616">
    <property type="entry name" value="GST C-terminal domain-like"/>
    <property type="match status" value="1"/>
</dbReference>
<dbReference type="Gene3D" id="1.20.1050.10">
    <property type="match status" value="1"/>
</dbReference>
<evidence type="ECO:0000313" key="3">
    <source>
        <dbReference type="EMBL" id="RJG14474.1"/>
    </source>
</evidence>
<proteinExistence type="predicted"/>
<dbReference type="Pfam" id="PF13410">
    <property type="entry name" value="GST_C_2"/>
    <property type="match status" value="1"/>
</dbReference>
<dbReference type="PROSITE" id="PS50405">
    <property type="entry name" value="GST_CTER"/>
    <property type="match status" value="1"/>
</dbReference>
<dbReference type="AlphaFoldDB" id="A0A418XPU6"/>
<reference evidence="3 4" key="1">
    <citation type="submission" date="2018-09" db="EMBL/GenBank/DDBJ databases">
        <authorList>
            <person name="Zhu H."/>
        </authorList>
    </citation>
    <scope>NUCLEOTIDE SEQUENCE [LARGE SCALE GENOMIC DNA]</scope>
    <source>
        <strain evidence="3 4">K1S02-61</strain>
    </source>
</reference>
<evidence type="ECO:0000259" key="2">
    <source>
        <dbReference type="PROSITE" id="PS50405"/>
    </source>
</evidence>
<dbReference type="Gene3D" id="3.40.30.10">
    <property type="entry name" value="Glutaredoxin"/>
    <property type="match status" value="1"/>
</dbReference>
<dbReference type="PROSITE" id="PS50404">
    <property type="entry name" value="GST_NTER"/>
    <property type="match status" value="1"/>
</dbReference>
<dbReference type="InterPro" id="IPR050983">
    <property type="entry name" value="GST_Omega/HSP26"/>
</dbReference>
<dbReference type="InterPro" id="IPR004045">
    <property type="entry name" value="Glutathione_S-Trfase_N"/>
</dbReference>
<dbReference type="PANTHER" id="PTHR43968">
    <property type="match status" value="1"/>
</dbReference>
<dbReference type="InterPro" id="IPR036249">
    <property type="entry name" value="Thioredoxin-like_sf"/>
</dbReference>
<dbReference type="RefSeq" id="WP_119812035.1">
    <property type="nucleotide sequence ID" value="NZ_QYUP01000130.1"/>
</dbReference>
<dbReference type="InterPro" id="IPR010987">
    <property type="entry name" value="Glutathione-S-Trfase_C-like"/>
</dbReference>
<name>A0A418XPU6_9BURK</name>
<dbReference type="InterPro" id="IPR036282">
    <property type="entry name" value="Glutathione-S-Trfase_C_sf"/>
</dbReference>
<dbReference type="CDD" id="cd00570">
    <property type="entry name" value="GST_N_family"/>
    <property type="match status" value="1"/>
</dbReference>
<keyword evidence="4" id="KW-1185">Reference proteome</keyword>
<evidence type="ECO:0000313" key="4">
    <source>
        <dbReference type="Proteomes" id="UP000284006"/>
    </source>
</evidence>